<feature type="region of interest" description="Disordered" evidence="1">
    <location>
        <begin position="1"/>
        <end position="91"/>
    </location>
</feature>
<reference evidence="3 4" key="1">
    <citation type="submission" date="2016-10" db="EMBL/GenBank/DDBJ databases">
        <authorList>
            <person name="de Groot N.N."/>
        </authorList>
    </citation>
    <scope>NUCLEOTIDE SEQUENCE [LARGE SCALE GENOMIC DNA]</scope>
    <source>
        <strain evidence="3 4">DSM 43357</strain>
    </source>
</reference>
<evidence type="ECO:0000313" key="3">
    <source>
        <dbReference type="EMBL" id="SEM19109.1"/>
    </source>
</evidence>
<evidence type="ECO:0000256" key="1">
    <source>
        <dbReference type="SAM" id="MobiDB-lite"/>
    </source>
</evidence>
<evidence type="ECO:0000313" key="4">
    <source>
        <dbReference type="Proteomes" id="UP000198953"/>
    </source>
</evidence>
<dbReference type="OrthoDB" id="3543570at2"/>
<proteinExistence type="predicted"/>
<keyword evidence="2" id="KW-0812">Transmembrane</keyword>
<dbReference type="Proteomes" id="UP000198953">
    <property type="component" value="Unassembled WGS sequence"/>
</dbReference>
<feature type="compositionally biased region" description="Gly residues" evidence="1">
    <location>
        <begin position="1"/>
        <end position="12"/>
    </location>
</feature>
<feature type="region of interest" description="Disordered" evidence="1">
    <location>
        <begin position="120"/>
        <end position="205"/>
    </location>
</feature>
<name>A0A1H7WDG5_9ACTN</name>
<keyword evidence="2" id="KW-1133">Transmembrane helix</keyword>
<dbReference type="EMBL" id="FOBF01000010">
    <property type="protein sequence ID" value="SEM19109.1"/>
    <property type="molecule type" value="Genomic_DNA"/>
</dbReference>
<feature type="compositionally biased region" description="Low complexity" evidence="1">
    <location>
        <begin position="82"/>
        <end position="91"/>
    </location>
</feature>
<evidence type="ECO:0000256" key="2">
    <source>
        <dbReference type="SAM" id="Phobius"/>
    </source>
</evidence>
<protein>
    <submittedName>
        <fullName evidence="3">Uncharacterized protein</fullName>
    </submittedName>
</protein>
<dbReference type="RefSeq" id="WP_143078721.1">
    <property type="nucleotide sequence ID" value="NZ_FOBF01000010.1"/>
</dbReference>
<accession>A0A1H7WDG5</accession>
<feature type="transmembrane region" description="Helical" evidence="2">
    <location>
        <begin position="95"/>
        <end position="117"/>
    </location>
</feature>
<sequence length="344" mass="34919">MAGVQAGGGRGSGEAASSRRRTPDPDDFREFWEEDGDEPWSPRLLKIVDPDPGDDTDPGSGSSFPPRDSLPPSGRFYGAPASPGTRSRGRPRTGLLAALLAVAALVTTAVLLVPRILAPPGDPSAAPPGRSGTVQGNGDSAGSARSGSGPAPGSRASTGTATGGEATAGTGTEAPSGATSGSEASSGAASGSEVSGGPAQDGRGRLSDARAGVTLALPDGWRAEALPPVTGFTSAARDGDGALLMARPFTEPAGDQEKAVSQAAELYSRLLLKGDKVTVVEDRALPQGRTRALRAEYKDVVNRPAFLRVTLVTRGGRPALLLGLLQPEQNTRRQALDALMASVR</sequence>
<dbReference type="AlphaFoldDB" id="A0A1H7WDG5"/>
<keyword evidence="2" id="KW-0472">Membrane</keyword>
<gene>
    <name evidence="3" type="ORF">SAMN05660976_04455</name>
</gene>
<organism evidence="3 4">
    <name type="scientific">Nonomuraea pusilla</name>
    <dbReference type="NCBI Taxonomy" id="46177"/>
    <lineage>
        <taxon>Bacteria</taxon>
        <taxon>Bacillati</taxon>
        <taxon>Actinomycetota</taxon>
        <taxon>Actinomycetes</taxon>
        <taxon>Streptosporangiales</taxon>
        <taxon>Streptosporangiaceae</taxon>
        <taxon>Nonomuraea</taxon>
    </lineage>
</organism>
<feature type="compositionally biased region" description="Basic and acidic residues" evidence="1">
    <location>
        <begin position="21"/>
        <end position="31"/>
    </location>
</feature>
<feature type="compositionally biased region" description="Low complexity" evidence="1">
    <location>
        <begin position="140"/>
        <end position="198"/>
    </location>
</feature>
<keyword evidence="4" id="KW-1185">Reference proteome</keyword>